<comment type="catalytic activity">
    <reaction evidence="1">
        <text>ATP + protein L-histidine = ADP + protein N-phospho-L-histidine.</text>
        <dbReference type="EC" id="2.7.13.3"/>
    </reaction>
</comment>
<dbReference type="Gene3D" id="1.10.287.130">
    <property type="match status" value="1"/>
</dbReference>
<dbReference type="PROSITE" id="PS50109">
    <property type="entry name" value="HIS_KIN"/>
    <property type="match status" value="1"/>
</dbReference>
<evidence type="ECO:0000256" key="3">
    <source>
        <dbReference type="ARBA" id="ARBA00012438"/>
    </source>
</evidence>
<dbReference type="InterPro" id="IPR003660">
    <property type="entry name" value="HAMP_dom"/>
</dbReference>
<reference evidence="12" key="1">
    <citation type="journal article" date="2019" name="Int. J. Syst. Evol. Microbiol.">
        <title>The Global Catalogue of Microorganisms (GCM) 10K type strain sequencing project: providing services to taxonomists for standard genome sequencing and annotation.</title>
        <authorList>
            <consortium name="The Broad Institute Genomics Platform"/>
            <consortium name="The Broad Institute Genome Sequencing Center for Infectious Disease"/>
            <person name="Wu L."/>
            <person name="Ma J."/>
        </authorList>
    </citation>
    <scope>NUCLEOTIDE SEQUENCE [LARGE SCALE GENOMIC DNA]</scope>
    <source>
        <strain evidence="12">KCTC 52473</strain>
    </source>
</reference>
<keyword evidence="6 11" id="KW-0418">Kinase</keyword>
<dbReference type="GO" id="GO:0016301">
    <property type="term" value="F:kinase activity"/>
    <property type="evidence" value="ECO:0007669"/>
    <property type="project" value="UniProtKB-KW"/>
</dbReference>
<accession>A0ABV7FKQ7</accession>
<feature type="domain" description="HAMP" evidence="10">
    <location>
        <begin position="156"/>
        <end position="208"/>
    </location>
</feature>
<dbReference type="InterPro" id="IPR036097">
    <property type="entry name" value="HisK_dim/P_sf"/>
</dbReference>
<dbReference type="PANTHER" id="PTHR45453:SF1">
    <property type="entry name" value="PHOSPHATE REGULON SENSOR PROTEIN PHOR"/>
    <property type="match status" value="1"/>
</dbReference>
<keyword evidence="7" id="KW-0902">Two-component regulatory system</keyword>
<keyword evidence="4" id="KW-0597">Phosphoprotein</keyword>
<feature type="transmembrane region" description="Helical" evidence="8">
    <location>
        <begin position="134"/>
        <end position="156"/>
    </location>
</feature>
<evidence type="ECO:0000313" key="12">
    <source>
        <dbReference type="Proteomes" id="UP001595478"/>
    </source>
</evidence>
<dbReference type="InterPro" id="IPR036890">
    <property type="entry name" value="HATPase_C_sf"/>
</dbReference>
<dbReference type="Gene3D" id="3.30.565.10">
    <property type="entry name" value="Histidine kinase-like ATPase, C-terminal domain"/>
    <property type="match status" value="1"/>
</dbReference>
<evidence type="ECO:0000256" key="5">
    <source>
        <dbReference type="ARBA" id="ARBA00022679"/>
    </source>
</evidence>
<dbReference type="InterPro" id="IPR050351">
    <property type="entry name" value="BphY/WalK/GraS-like"/>
</dbReference>
<dbReference type="PRINTS" id="PR00344">
    <property type="entry name" value="BCTRLSENSOR"/>
</dbReference>
<evidence type="ECO:0000256" key="7">
    <source>
        <dbReference type="ARBA" id="ARBA00023012"/>
    </source>
</evidence>
<dbReference type="SUPFAM" id="SSF47384">
    <property type="entry name" value="Homodimeric domain of signal transducing histidine kinase"/>
    <property type="match status" value="1"/>
</dbReference>
<dbReference type="Proteomes" id="UP001595478">
    <property type="component" value="Unassembled WGS sequence"/>
</dbReference>
<dbReference type="PROSITE" id="PS50885">
    <property type="entry name" value="HAMP"/>
    <property type="match status" value="1"/>
</dbReference>
<keyword evidence="8" id="KW-0812">Transmembrane</keyword>
<keyword evidence="8" id="KW-0472">Membrane</keyword>
<dbReference type="EMBL" id="JBHRSW010000006">
    <property type="protein sequence ID" value="MFC3120889.1"/>
    <property type="molecule type" value="Genomic_DNA"/>
</dbReference>
<evidence type="ECO:0000259" key="10">
    <source>
        <dbReference type="PROSITE" id="PS50885"/>
    </source>
</evidence>
<dbReference type="SMART" id="SM00388">
    <property type="entry name" value="HisKA"/>
    <property type="match status" value="1"/>
</dbReference>
<evidence type="ECO:0000256" key="8">
    <source>
        <dbReference type="SAM" id="Phobius"/>
    </source>
</evidence>
<organism evidence="11 12">
    <name type="scientific">Agaribacter flavus</name>
    <dbReference type="NCBI Taxonomy" id="1902781"/>
    <lineage>
        <taxon>Bacteria</taxon>
        <taxon>Pseudomonadati</taxon>
        <taxon>Pseudomonadota</taxon>
        <taxon>Gammaproteobacteria</taxon>
        <taxon>Alteromonadales</taxon>
        <taxon>Alteromonadaceae</taxon>
        <taxon>Agaribacter</taxon>
    </lineage>
</organism>
<dbReference type="CDD" id="cd00082">
    <property type="entry name" value="HisKA"/>
    <property type="match status" value="1"/>
</dbReference>
<evidence type="ECO:0000256" key="4">
    <source>
        <dbReference type="ARBA" id="ARBA00022553"/>
    </source>
</evidence>
<dbReference type="InterPro" id="IPR003594">
    <property type="entry name" value="HATPase_dom"/>
</dbReference>
<feature type="domain" description="Histidine kinase" evidence="9">
    <location>
        <begin position="216"/>
        <end position="430"/>
    </location>
</feature>
<evidence type="ECO:0000256" key="6">
    <source>
        <dbReference type="ARBA" id="ARBA00022777"/>
    </source>
</evidence>
<dbReference type="SMART" id="SM00304">
    <property type="entry name" value="HAMP"/>
    <property type="match status" value="1"/>
</dbReference>
<name>A0ABV7FKQ7_9ALTE</name>
<comment type="subcellular location">
    <subcellularLocation>
        <location evidence="2">Membrane</location>
    </subcellularLocation>
</comment>
<dbReference type="Pfam" id="PF02518">
    <property type="entry name" value="HATPase_c"/>
    <property type="match status" value="1"/>
</dbReference>
<keyword evidence="8" id="KW-1133">Transmembrane helix</keyword>
<keyword evidence="12" id="KW-1185">Reference proteome</keyword>
<dbReference type="InterPro" id="IPR003661">
    <property type="entry name" value="HisK_dim/P_dom"/>
</dbReference>
<evidence type="ECO:0000256" key="2">
    <source>
        <dbReference type="ARBA" id="ARBA00004370"/>
    </source>
</evidence>
<evidence type="ECO:0000313" key="11">
    <source>
        <dbReference type="EMBL" id="MFC3120889.1"/>
    </source>
</evidence>
<sequence length="434" mass="48169">MKKIYLGIVLTVVMALFVVGWAIDQFAAFNMDEKDNDAKIYDSLIRTLAIALDERPETEISAYLKLVSNETSLNFNIEQLDSIALPSSLRDTLDKAEVLSLQTEASIFYLYKLNTHPNTLLSLTVQNTNEETSYVNLALTLSLYIGISIALIAWLLPLTRRLSTLDATADAFGKGKLDSRIKPVSWSYISSIEKNFNRMATQIEKLVADNKMLAGSLSHDLRTPLSCLRFGIEAVKDCDSVAEQASIFERIDDELNRMEAMLDAFLNYASMERQGINLNLSNVDIGQLLMDLQAELSPLAQSKGIEIKIHREMDIAIEVDRHWLGRAIMNLISNAIDYAKTEITVEASCSHSRFTLSVKDDGEGIQESAIQTIFEPFTKGDSARNRASNKFGLGLAIVKRVVEWHNGQVKAANIAAKNGACFSFSIPLQQGNAT</sequence>
<comment type="caution">
    <text evidence="11">The sequence shown here is derived from an EMBL/GenBank/DDBJ whole genome shotgun (WGS) entry which is preliminary data.</text>
</comment>
<dbReference type="SUPFAM" id="SSF55874">
    <property type="entry name" value="ATPase domain of HSP90 chaperone/DNA topoisomerase II/histidine kinase"/>
    <property type="match status" value="1"/>
</dbReference>
<dbReference type="InterPro" id="IPR004358">
    <property type="entry name" value="Sig_transdc_His_kin-like_C"/>
</dbReference>
<dbReference type="SMART" id="SM00387">
    <property type="entry name" value="HATPase_c"/>
    <property type="match status" value="1"/>
</dbReference>
<dbReference type="EC" id="2.7.13.3" evidence="3"/>
<evidence type="ECO:0000256" key="1">
    <source>
        <dbReference type="ARBA" id="ARBA00000085"/>
    </source>
</evidence>
<dbReference type="InterPro" id="IPR005467">
    <property type="entry name" value="His_kinase_dom"/>
</dbReference>
<proteinExistence type="predicted"/>
<gene>
    <name evidence="11" type="ORF">ACFOHL_04615</name>
</gene>
<evidence type="ECO:0000259" key="9">
    <source>
        <dbReference type="PROSITE" id="PS50109"/>
    </source>
</evidence>
<keyword evidence="5" id="KW-0808">Transferase</keyword>
<dbReference type="Pfam" id="PF00512">
    <property type="entry name" value="HisKA"/>
    <property type="match status" value="1"/>
</dbReference>
<dbReference type="RefSeq" id="WP_376919031.1">
    <property type="nucleotide sequence ID" value="NZ_JBHRSW010000006.1"/>
</dbReference>
<protein>
    <recommendedName>
        <fullName evidence="3">histidine kinase</fullName>
        <ecNumber evidence="3">2.7.13.3</ecNumber>
    </recommendedName>
</protein>
<dbReference type="PANTHER" id="PTHR45453">
    <property type="entry name" value="PHOSPHATE REGULON SENSOR PROTEIN PHOR"/>
    <property type="match status" value="1"/>
</dbReference>